<protein>
    <submittedName>
        <fullName evidence="4">AcrR family transcriptional regulator</fullName>
    </submittedName>
</protein>
<organism evidence="4 5">
    <name type="scientific">Virgibacillus natechei</name>
    <dbReference type="NCBI Taxonomy" id="1216297"/>
    <lineage>
        <taxon>Bacteria</taxon>
        <taxon>Bacillati</taxon>
        <taxon>Bacillota</taxon>
        <taxon>Bacilli</taxon>
        <taxon>Bacillales</taxon>
        <taxon>Bacillaceae</taxon>
        <taxon>Virgibacillus</taxon>
    </lineage>
</organism>
<dbReference type="RefSeq" id="WP_209463338.1">
    <property type="nucleotide sequence ID" value="NZ_CP110224.1"/>
</dbReference>
<evidence type="ECO:0000256" key="1">
    <source>
        <dbReference type="ARBA" id="ARBA00023125"/>
    </source>
</evidence>
<keyword evidence="1 2" id="KW-0238">DNA-binding</keyword>
<dbReference type="SUPFAM" id="SSF46689">
    <property type="entry name" value="Homeodomain-like"/>
    <property type="match status" value="1"/>
</dbReference>
<comment type="caution">
    <text evidence="4">The sequence shown here is derived from an EMBL/GenBank/DDBJ whole genome shotgun (WGS) entry which is preliminary data.</text>
</comment>
<keyword evidence="5" id="KW-1185">Reference proteome</keyword>
<dbReference type="Gene3D" id="1.10.357.10">
    <property type="entry name" value="Tetracycline Repressor, domain 2"/>
    <property type="match status" value="1"/>
</dbReference>
<proteinExistence type="predicted"/>
<accession>A0ABS4IGX2</accession>
<reference evidence="4 5" key="1">
    <citation type="submission" date="2021-03" db="EMBL/GenBank/DDBJ databases">
        <title>Genomic Encyclopedia of Type Strains, Phase IV (KMG-IV): sequencing the most valuable type-strain genomes for metagenomic binning, comparative biology and taxonomic classification.</title>
        <authorList>
            <person name="Goeker M."/>
        </authorList>
    </citation>
    <scope>NUCLEOTIDE SEQUENCE [LARGE SCALE GENOMIC DNA]</scope>
    <source>
        <strain evidence="4 5">DSM 25609</strain>
    </source>
</reference>
<dbReference type="PROSITE" id="PS50977">
    <property type="entry name" value="HTH_TETR_2"/>
    <property type="match status" value="1"/>
</dbReference>
<evidence type="ECO:0000259" key="3">
    <source>
        <dbReference type="PROSITE" id="PS50977"/>
    </source>
</evidence>
<dbReference type="InterPro" id="IPR009057">
    <property type="entry name" value="Homeodomain-like_sf"/>
</dbReference>
<dbReference type="InterPro" id="IPR001647">
    <property type="entry name" value="HTH_TetR"/>
</dbReference>
<sequence>MPKRTFYNLPESKKLTLIHAAKQEFSRAPLYKASITNIVNLAGIPRGSFYQYFENKDDAFFYILDAQTKARRANFVFLLKKYEGDLFDAMTEMFRLTLQEPTTEEDLNFMKNAMLNMTDKIDDAFTRIFNDTDSTEQRKEISQLINKQNLNILEEEELFYIMQIITSVIFRNFVEKFAKNLSDEQAMENYQKEMNLLKNGLYKPVEQK</sequence>
<dbReference type="EMBL" id="JAGGKX010000011">
    <property type="protein sequence ID" value="MBP1970195.1"/>
    <property type="molecule type" value="Genomic_DNA"/>
</dbReference>
<dbReference type="Pfam" id="PF00440">
    <property type="entry name" value="TetR_N"/>
    <property type="match status" value="1"/>
</dbReference>
<feature type="domain" description="HTH tetR-type" evidence="3">
    <location>
        <begin position="11"/>
        <end position="71"/>
    </location>
</feature>
<dbReference type="Proteomes" id="UP001519345">
    <property type="component" value="Unassembled WGS sequence"/>
</dbReference>
<dbReference type="Pfam" id="PF17924">
    <property type="entry name" value="TetR_C_19"/>
    <property type="match status" value="1"/>
</dbReference>
<name>A0ABS4IGX2_9BACI</name>
<gene>
    <name evidence="4" type="ORF">J2Z83_002313</name>
</gene>
<evidence type="ECO:0000256" key="2">
    <source>
        <dbReference type="PROSITE-ProRule" id="PRU00335"/>
    </source>
</evidence>
<evidence type="ECO:0000313" key="5">
    <source>
        <dbReference type="Proteomes" id="UP001519345"/>
    </source>
</evidence>
<feature type="DNA-binding region" description="H-T-H motif" evidence="2">
    <location>
        <begin position="34"/>
        <end position="53"/>
    </location>
</feature>
<evidence type="ECO:0000313" key="4">
    <source>
        <dbReference type="EMBL" id="MBP1970195.1"/>
    </source>
</evidence>